<reference evidence="2 4" key="1">
    <citation type="submission" date="2019-03" db="EMBL/GenBank/DDBJ databases">
        <authorList>
            <consortium name="Pathogen Informatics"/>
        </authorList>
    </citation>
    <scope>NUCLEOTIDE SEQUENCE [LARGE SCALE GENOMIC DNA]</scope>
    <source>
        <strain evidence="1 3">2880STDY5682802</strain>
        <strain evidence="2 4">NCTC12998</strain>
    </source>
</reference>
<organism evidence="2 4">
    <name type="scientific">Raoultella planticola</name>
    <name type="common">Klebsiella planticola</name>
    <dbReference type="NCBI Taxonomy" id="575"/>
    <lineage>
        <taxon>Bacteria</taxon>
        <taxon>Pseudomonadati</taxon>
        <taxon>Pseudomonadota</taxon>
        <taxon>Gammaproteobacteria</taxon>
        <taxon>Enterobacterales</taxon>
        <taxon>Enterobacteriaceae</taxon>
        <taxon>Klebsiella/Raoultella group</taxon>
        <taxon>Raoultella</taxon>
    </lineage>
</organism>
<evidence type="ECO:0000313" key="1">
    <source>
        <dbReference type="EMBL" id="SAP40376.1"/>
    </source>
</evidence>
<dbReference type="EMBL" id="CAADJE010000029">
    <property type="protein sequence ID" value="VFS86349.1"/>
    <property type="molecule type" value="Genomic_DNA"/>
</dbReference>
<dbReference type="AlphaFoldDB" id="A0A2X2G3K1"/>
<name>A0A2X2G3K1_RAOPL</name>
<proteinExistence type="predicted"/>
<sequence length="38" mass="4119">MRLQKPGAKCVETIMPDKIVICGIAGMATPRRQSLSDC</sequence>
<dbReference type="Proteomes" id="UP000345637">
    <property type="component" value="Unassembled WGS sequence"/>
</dbReference>
<dbReference type="EMBL" id="FLAC01000001">
    <property type="protein sequence ID" value="SAP40376.1"/>
    <property type="molecule type" value="Genomic_DNA"/>
</dbReference>
<accession>A0A2X2G3K1</accession>
<dbReference type="Proteomes" id="UP000078124">
    <property type="component" value="Unassembled WGS sequence"/>
</dbReference>
<evidence type="ECO:0000313" key="3">
    <source>
        <dbReference type="Proteomes" id="UP000078124"/>
    </source>
</evidence>
<evidence type="ECO:0000313" key="4">
    <source>
        <dbReference type="Proteomes" id="UP000345637"/>
    </source>
</evidence>
<evidence type="ECO:0000313" key="2">
    <source>
        <dbReference type="EMBL" id="VFS86349.1"/>
    </source>
</evidence>
<gene>
    <name evidence="2" type="ORF">NCTC12998_06190</name>
    <name evidence="1" type="ORF">SAMEA2273876_00104</name>
</gene>
<protein>
    <submittedName>
        <fullName evidence="2">Uncharacterized protein</fullName>
    </submittedName>
</protein>